<dbReference type="Pfam" id="PF00561">
    <property type="entry name" value="Abhydrolase_1"/>
    <property type="match status" value="1"/>
</dbReference>
<sequence length="279" mass="29057">MTIFHGYDGTALHYEQLGDGAPLVAIPGGPGTDARYLGDLGGLDAHRRLVRFDPRGCGRSAAPTDRASCAFAAQAADVEALREHLGADRIDLLGHSAGALTAQRYAAEFPHRVRSLVLVTPVGRAAREPDPAELAALRAARAAEPWYPDAAEADALLAAGAGDPALVRRITPFFWGTWNERARAAAFDPELAPAAPWMREAFYAGTGAGTSADGAAPVAAPVLVVAGERDGMIGTAPARLIAALHPDARLAVLPGVGHRPWVEDPAGFAELVGEFLGRA</sequence>
<gene>
    <name evidence="4" type="ORF">ACFW6T_11660</name>
</gene>
<comment type="caution">
    <text evidence="4">The sequence shown here is derived from an EMBL/GenBank/DDBJ whole genome shotgun (WGS) entry which is preliminary data.</text>
</comment>
<accession>A0ABW6GIS5</accession>
<dbReference type="InterPro" id="IPR050266">
    <property type="entry name" value="AB_hydrolase_sf"/>
</dbReference>
<dbReference type="PRINTS" id="PR00111">
    <property type="entry name" value="ABHYDROLASE"/>
</dbReference>
<dbReference type="EMBL" id="JBHYPX010000018">
    <property type="protein sequence ID" value="MFE1352633.1"/>
    <property type="molecule type" value="Genomic_DNA"/>
</dbReference>
<feature type="domain" description="AB hydrolase-1" evidence="3">
    <location>
        <begin position="22"/>
        <end position="259"/>
    </location>
</feature>
<dbReference type="PANTHER" id="PTHR43798">
    <property type="entry name" value="MONOACYLGLYCEROL LIPASE"/>
    <property type="match status" value="1"/>
</dbReference>
<dbReference type="Proteomes" id="UP001599542">
    <property type="component" value="Unassembled WGS sequence"/>
</dbReference>
<dbReference type="RefSeq" id="WP_380319274.1">
    <property type="nucleotide sequence ID" value="NZ_JBHYPW010000008.1"/>
</dbReference>
<keyword evidence="5" id="KW-1185">Reference proteome</keyword>
<dbReference type="GO" id="GO:0016787">
    <property type="term" value="F:hydrolase activity"/>
    <property type="evidence" value="ECO:0007669"/>
    <property type="project" value="UniProtKB-KW"/>
</dbReference>
<comment type="similarity">
    <text evidence="1">Belongs to the peptidase S33 family.</text>
</comment>
<keyword evidence="2 4" id="KW-0378">Hydrolase</keyword>
<dbReference type="SUPFAM" id="SSF53474">
    <property type="entry name" value="alpha/beta-Hydrolases"/>
    <property type="match status" value="1"/>
</dbReference>
<dbReference type="InterPro" id="IPR002410">
    <property type="entry name" value="Peptidase_S33"/>
</dbReference>
<dbReference type="Gene3D" id="3.40.50.1820">
    <property type="entry name" value="alpha/beta hydrolase"/>
    <property type="match status" value="1"/>
</dbReference>
<evidence type="ECO:0000256" key="1">
    <source>
        <dbReference type="ARBA" id="ARBA00010088"/>
    </source>
</evidence>
<protein>
    <submittedName>
        <fullName evidence="4">Alpha/beta fold hydrolase</fullName>
    </submittedName>
</protein>
<dbReference type="PANTHER" id="PTHR43798:SF33">
    <property type="entry name" value="HYDROLASE, PUTATIVE (AFU_ORTHOLOGUE AFUA_2G14860)-RELATED"/>
    <property type="match status" value="1"/>
</dbReference>
<reference evidence="4 5" key="1">
    <citation type="submission" date="2024-09" db="EMBL/GenBank/DDBJ databases">
        <title>The Natural Products Discovery Center: Release of the First 8490 Sequenced Strains for Exploring Actinobacteria Biosynthetic Diversity.</title>
        <authorList>
            <person name="Kalkreuter E."/>
            <person name="Kautsar S.A."/>
            <person name="Yang D."/>
            <person name="Bader C.D."/>
            <person name="Teijaro C.N."/>
            <person name="Fluegel L."/>
            <person name="Davis C.M."/>
            <person name="Simpson J.R."/>
            <person name="Lauterbach L."/>
            <person name="Steele A.D."/>
            <person name="Gui C."/>
            <person name="Meng S."/>
            <person name="Li G."/>
            <person name="Viehrig K."/>
            <person name="Ye F."/>
            <person name="Su P."/>
            <person name="Kiefer A.F."/>
            <person name="Nichols A."/>
            <person name="Cepeda A.J."/>
            <person name="Yan W."/>
            <person name="Fan B."/>
            <person name="Jiang Y."/>
            <person name="Adhikari A."/>
            <person name="Zheng C.-J."/>
            <person name="Schuster L."/>
            <person name="Cowan T.M."/>
            <person name="Smanski M.J."/>
            <person name="Chevrette M.G."/>
            <person name="De Carvalho L.P.S."/>
            <person name="Shen B."/>
        </authorList>
    </citation>
    <scope>NUCLEOTIDE SEQUENCE [LARGE SCALE GENOMIC DNA]</scope>
    <source>
        <strain evidence="4 5">NPDC058753</strain>
    </source>
</reference>
<evidence type="ECO:0000256" key="2">
    <source>
        <dbReference type="ARBA" id="ARBA00022801"/>
    </source>
</evidence>
<dbReference type="PRINTS" id="PR00793">
    <property type="entry name" value="PROAMNOPTASE"/>
</dbReference>
<evidence type="ECO:0000313" key="4">
    <source>
        <dbReference type="EMBL" id="MFE1352633.1"/>
    </source>
</evidence>
<organism evidence="4 5">
    <name type="scientific">Kitasatospora phosalacinea</name>
    <dbReference type="NCBI Taxonomy" id="2065"/>
    <lineage>
        <taxon>Bacteria</taxon>
        <taxon>Bacillati</taxon>
        <taxon>Actinomycetota</taxon>
        <taxon>Actinomycetes</taxon>
        <taxon>Kitasatosporales</taxon>
        <taxon>Streptomycetaceae</taxon>
        <taxon>Kitasatospora</taxon>
    </lineage>
</organism>
<proteinExistence type="inferred from homology"/>
<dbReference type="InterPro" id="IPR029058">
    <property type="entry name" value="AB_hydrolase_fold"/>
</dbReference>
<evidence type="ECO:0000313" key="5">
    <source>
        <dbReference type="Proteomes" id="UP001599542"/>
    </source>
</evidence>
<dbReference type="InterPro" id="IPR000073">
    <property type="entry name" value="AB_hydrolase_1"/>
</dbReference>
<name>A0ABW6GIS5_9ACTN</name>
<evidence type="ECO:0000259" key="3">
    <source>
        <dbReference type="Pfam" id="PF00561"/>
    </source>
</evidence>